<proteinExistence type="predicted"/>
<accession>A0A1G8ZPN0</accession>
<dbReference type="STRING" id="1095776.SAMN04515672_2378"/>
<dbReference type="EMBL" id="FNFE01000003">
    <property type="protein sequence ID" value="SDK16120.1"/>
    <property type="molecule type" value="Genomic_DNA"/>
</dbReference>
<dbReference type="SUPFAM" id="SSF50447">
    <property type="entry name" value="Translation proteins"/>
    <property type="match status" value="1"/>
</dbReference>
<evidence type="ECO:0000313" key="2">
    <source>
        <dbReference type="Proteomes" id="UP000198882"/>
    </source>
</evidence>
<evidence type="ECO:0000313" key="1">
    <source>
        <dbReference type="EMBL" id="SDK16120.1"/>
    </source>
</evidence>
<dbReference type="RefSeq" id="WP_090306311.1">
    <property type="nucleotide sequence ID" value="NZ_FNFE01000003.1"/>
</dbReference>
<dbReference type="Gene3D" id="2.40.10.230">
    <property type="entry name" value="Probable tRNA pseudouridine synthase domain"/>
    <property type="match status" value="1"/>
</dbReference>
<dbReference type="NCBIfam" id="NF009628">
    <property type="entry name" value="PRK13149.1-2"/>
    <property type="match status" value="1"/>
</dbReference>
<dbReference type="AlphaFoldDB" id="A0A1G8ZPN0"/>
<protein>
    <submittedName>
        <fullName evidence="1">RNA-binding protein</fullName>
    </submittedName>
</protein>
<name>A0A1G8ZPN0_9EURY</name>
<reference evidence="2" key="1">
    <citation type="submission" date="2016-10" db="EMBL/GenBank/DDBJ databases">
        <authorList>
            <person name="Varghese N."/>
            <person name="Submissions S."/>
        </authorList>
    </citation>
    <scope>NUCLEOTIDE SEQUENCE [LARGE SCALE GENOMIC DNA]</scope>
    <source>
        <strain evidence="2">B4,CECT 8067,JCM 17497</strain>
    </source>
</reference>
<sequence length="85" mass="8944">MRRVGSVVRTAQGLAVLRTDGTDGDASDSSDAIRNEIGTMVLNDSLETVGRVVDVFGPVDRPYIAVTPDSGVHLPSLVGSTLYAR</sequence>
<keyword evidence="2" id="KW-1185">Reference proteome</keyword>
<dbReference type="InterPro" id="IPR009000">
    <property type="entry name" value="Transl_B-barrel_sf"/>
</dbReference>
<gene>
    <name evidence="1" type="ORF">SAMN04515672_2378</name>
</gene>
<dbReference type="Proteomes" id="UP000198882">
    <property type="component" value="Unassembled WGS sequence"/>
</dbReference>
<dbReference type="InterPro" id="IPR038664">
    <property type="entry name" value="Gar1/Naf1_Cbf5-bd_sf"/>
</dbReference>
<dbReference type="OrthoDB" id="60264at2157"/>
<organism evidence="1 2">
    <name type="scientific">Natronorubrum texcoconense</name>
    <dbReference type="NCBI Taxonomy" id="1095776"/>
    <lineage>
        <taxon>Archaea</taxon>
        <taxon>Methanobacteriati</taxon>
        <taxon>Methanobacteriota</taxon>
        <taxon>Stenosarchaea group</taxon>
        <taxon>Halobacteria</taxon>
        <taxon>Halobacteriales</taxon>
        <taxon>Natrialbaceae</taxon>
        <taxon>Natronorubrum</taxon>
    </lineage>
</organism>